<evidence type="ECO:0000313" key="2">
    <source>
        <dbReference type="Proteomes" id="UP001212498"/>
    </source>
</evidence>
<dbReference type="Proteomes" id="UP001212498">
    <property type="component" value="Unassembled WGS sequence"/>
</dbReference>
<sequence>MPVEHAGLAAHAEVLRSDARALAACAERLREIGARLEAASVAPPWLRASVNAHVAACVAAVADLDEAATRLQRYAARSRP</sequence>
<gene>
    <name evidence="1" type="ORF">OUY24_02625</name>
</gene>
<keyword evidence="2" id="KW-1185">Reference proteome</keyword>
<dbReference type="EMBL" id="JAPNUD010000004">
    <property type="protein sequence ID" value="MDA0639510.1"/>
    <property type="molecule type" value="Genomic_DNA"/>
</dbReference>
<name>A0ABT4SR42_9ACTN</name>
<accession>A0ABT4SR42</accession>
<evidence type="ECO:0000313" key="1">
    <source>
        <dbReference type="EMBL" id="MDA0639510.1"/>
    </source>
</evidence>
<comment type="caution">
    <text evidence="1">The sequence shown here is derived from an EMBL/GenBank/DDBJ whole genome shotgun (WGS) entry which is preliminary data.</text>
</comment>
<proteinExistence type="predicted"/>
<protein>
    <recommendedName>
        <fullName evidence="3">Excreted virulence factor EspC (Type VII ESX diderm)</fullName>
    </recommendedName>
</protein>
<dbReference type="RefSeq" id="WP_271274997.1">
    <property type="nucleotide sequence ID" value="NZ_BAABFD010000007.1"/>
</dbReference>
<evidence type="ECO:0008006" key="3">
    <source>
        <dbReference type="Google" id="ProtNLM"/>
    </source>
</evidence>
<organism evidence="1 2">
    <name type="scientific">Nonomuraea ferruginea</name>
    <dbReference type="NCBI Taxonomy" id="46174"/>
    <lineage>
        <taxon>Bacteria</taxon>
        <taxon>Bacillati</taxon>
        <taxon>Actinomycetota</taxon>
        <taxon>Actinomycetes</taxon>
        <taxon>Streptosporangiales</taxon>
        <taxon>Streptosporangiaceae</taxon>
        <taxon>Nonomuraea</taxon>
    </lineage>
</organism>
<reference evidence="1 2" key="1">
    <citation type="submission" date="2022-11" db="EMBL/GenBank/DDBJ databases">
        <title>Nonomuraea corallina sp. nov., a new species of the genus Nonomuraea isolated from sea side sediment in Thai sea.</title>
        <authorList>
            <person name="Ngamcharungchit C."/>
            <person name="Matsumoto A."/>
            <person name="Suriyachadkun C."/>
            <person name="Panbangred W."/>
            <person name="Inahashi Y."/>
            <person name="Intra B."/>
        </authorList>
    </citation>
    <scope>NUCLEOTIDE SEQUENCE [LARGE SCALE GENOMIC DNA]</scope>
    <source>
        <strain evidence="1 2">DSM 43553</strain>
    </source>
</reference>